<dbReference type="GO" id="GO:0015833">
    <property type="term" value="P:peptide transport"/>
    <property type="evidence" value="ECO:0007669"/>
    <property type="project" value="UniProtKB-KW"/>
</dbReference>
<sequence length="328" mass="36486">MLIQNDSLLDNDFQLANKQRMELSSNNKHIPYIKRVWSGFISNKWAVASFVVILLIVLFALFAPIFSPYSSTGVRPDETNLSPRIPLLEKIGIFNGYSDAVSTRYHYFGTDNLGRDIWVRCATGTRLSLYIACLAMLIDLLIGVIYGMISGYYGGRVDLAMQRITEVLSIVPTIIVVTLLLVVLKPGLSSIIVAMILTGWINMSRIIRAQVLKIKEQEFVMAAYTIGESTVTIILKEILPNLIGPIITTFMFSIPSAIFLEAFLAFIGLGVPEPYASLGSMINDGFSSAMSYPFMIFFPIILLVLLMLSFNLFADGLRDAIDPEINEK</sequence>
<dbReference type="PANTHER" id="PTHR43386">
    <property type="entry name" value="OLIGOPEPTIDE TRANSPORT SYSTEM PERMEASE PROTEIN APPC"/>
    <property type="match status" value="1"/>
</dbReference>
<feature type="transmembrane region" description="Helical" evidence="10">
    <location>
        <begin position="292"/>
        <end position="314"/>
    </location>
</feature>
<evidence type="ECO:0000259" key="11">
    <source>
        <dbReference type="PROSITE" id="PS50928"/>
    </source>
</evidence>
<dbReference type="AlphaFoldDB" id="A0A1I2UQB5"/>
<dbReference type="GO" id="GO:0015031">
    <property type="term" value="P:protein transport"/>
    <property type="evidence" value="ECO:0007669"/>
    <property type="project" value="UniProtKB-KW"/>
</dbReference>
<keyword evidence="3" id="KW-1003">Cell membrane</keyword>
<accession>A0A1I2UQB5</accession>
<dbReference type="InterPro" id="IPR050366">
    <property type="entry name" value="BP-dependent_transpt_permease"/>
</dbReference>
<gene>
    <name evidence="12" type="ORF">SAMN02982927_02783</name>
</gene>
<comment type="similarity">
    <text evidence="9">Belongs to the binding-protein-dependent transport system permease family. OppBC subfamily.</text>
</comment>
<evidence type="ECO:0000256" key="1">
    <source>
        <dbReference type="ARBA" id="ARBA00004651"/>
    </source>
</evidence>
<dbReference type="Gene3D" id="1.10.3720.10">
    <property type="entry name" value="MetI-like"/>
    <property type="match status" value="1"/>
</dbReference>
<evidence type="ECO:0000256" key="2">
    <source>
        <dbReference type="ARBA" id="ARBA00022448"/>
    </source>
</evidence>
<keyword evidence="6" id="KW-0653">Protein transport</keyword>
<dbReference type="Pfam" id="PF12911">
    <property type="entry name" value="OppC_N"/>
    <property type="match status" value="1"/>
</dbReference>
<dbReference type="Proteomes" id="UP000198752">
    <property type="component" value="Unassembled WGS sequence"/>
</dbReference>
<comment type="subcellular location">
    <subcellularLocation>
        <location evidence="1 10">Cell membrane</location>
        <topology evidence="1 10">Multi-pass membrane protein</topology>
    </subcellularLocation>
</comment>
<keyword evidence="5" id="KW-0571">Peptide transport</keyword>
<reference evidence="13" key="1">
    <citation type="submission" date="2016-10" db="EMBL/GenBank/DDBJ databases">
        <authorList>
            <person name="Varghese N."/>
            <person name="Submissions S."/>
        </authorList>
    </citation>
    <scope>NUCLEOTIDE SEQUENCE [LARGE SCALE GENOMIC DNA]</scope>
    <source>
        <strain evidence="13">ATCC 700379</strain>
    </source>
</reference>
<evidence type="ECO:0000256" key="5">
    <source>
        <dbReference type="ARBA" id="ARBA00022856"/>
    </source>
</evidence>
<dbReference type="STRING" id="269670.SAMN02982927_02783"/>
<dbReference type="PROSITE" id="PS50928">
    <property type="entry name" value="ABC_TM1"/>
    <property type="match status" value="1"/>
</dbReference>
<organism evidence="12 13">
    <name type="scientific">Sporolactobacillus nakayamae</name>
    <dbReference type="NCBI Taxonomy" id="269670"/>
    <lineage>
        <taxon>Bacteria</taxon>
        <taxon>Bacillati</taxon>
        <taxon>Bacillota</taxon>
        <taxon>Bacilli</taxon>
        <taxon>Bacillales</taxon>
        <taxon>Sporolactobacillaceae</taxon>
        <taxon>Sporolactobacillus</taxon>
    </lineage>
</organism>
<dbReference type="CDD" id="cd06261">
    <property type="entry name" value="TM_PBP2"/>
    <property type="match status" value="1"/>
</dbReference>
<feature type="transmembrane region" description="Helical" evidence="10">
    <location>
        <begin position="45"/>
        <end position="66"/>
    </location>
</feature>
<name>A0A1I2UQB5_9BACL</name>
<dbReference type="Pfam" id="PF00528">
    <property type="entry name" value="BPD_transp_1"/>
    <property type="match status" value="1"/>
</dbReference>
<dbReference type="SUPFAM" id="SSF161098">
    <property type="entry name" value="MetI-like"/>
    <property type="match status" value="1"/>
</dbReference>
<keyword evidence="13" id="KW-1185">Reference proteome</keyword>
<dbReference type="InterPro" id="IPR035906">
    <property type="entry name" value="MetI-like_sf"/>
</dbReference>
<feature type="domain" description="ABC transmembrane type-1" evidence="11">
    <location>
        <begin position="125"/>
        <end position="314"/>
    </location>
</feature>
<evidence type="ECO:0000256" key="6">
    <source>
        <dbReference type="ARBA" id="ARBA00022927"/>
    </source>
</evidence>
<evidence type="ECO:0000256" key="9">
    <source>
        <dbReference type="ARBA" id="ARBA00024202"/>
    </source>
</evidence>
<feature type="transmembrane region" description="Helical" evidence="10">
    <location>
        <begin position="129"/>
        <end position="155"/>
    </location>
</feature>
<dbReference type="InterPro" id="IPR025966">
    <property type="entry name" value="OppC_N"/>
</dbReference>
<dbReference type="PANTHER" id="PTHR43386:SF24">
    <property type="entry name" value="OLIGOPEPTIDE TRANSPORT SYSTEM PERMEASE PROTEIN AMID"/>
    <property type="match status" value="1"/>
</dbReference>
<dbReference type="RefSeq" id="WP_177184797.1">
    <property type="nucleotide sequence ID" value="NZ_FOOY01000022.1"/>
</dbReference>
<protein>
    <submittedName>
        <fullName evidence="12">Oligopeptide transport system permease protein</fullName>
    </submittedName>
</protein>
<proteinExistence type="inferred from homology"/>
<dbReference type="GO" id="GO:0055085">
    <property type="term" value="P:transmembrane transport"/>
    <property type="evidence" value="ECO:0007669"/>
    <property type="project" value="InterPro"/>
</dbReference>
<keyword evidence="7 10" id="KW-1133">Transmembrane helix</keyword>
<evidence type="ECO:0000256" key="4">
    <source>
        <dbReference type="ARBA" id="ARBA00022692"/>
    </source>
</evidence>
<evidence type="ECO:0000313" key="12">
    <source>
        <dbReference type="EMBL" id="SFG79190.1"/>
    </source>
</evidence>
<keyword evidence="2 10" id="KW-0813">Transport</keyword>
<evidence type="ECO:0000256" key="10">
    <source>
        <dbReference type="RuleBase" id="RU363032"/>
    </source>
</evidence>
<dbReference type="InterPro" id="IPR000515">
    <property type="entry name" value="MetI-like"/>
</dbReference>
<evidence type="ECO:0000256" key="3">
    <source>
        <dbReference type="ARBA" id="ARBA00022475"/>
    </source>
</evidence>
<feature type="transmembrane region" description="Helical" evidence="10">
    <location>
        <begin position="245"/>
        <end position="271"/>
    </location>
</feature>
<keyword evidence="4 10" id="KW-0812">Transmembrane</keyword>
<evidence type="ECO:0000256" key="8">
    <source>
        <dbReference type="ARBA" id="ARBA00023136"/>
    </source>
</evidence>
<feature type="transmembrane region" description="Helical" evidence="10">
    <location>
        <begin position="167"/>
        <end position="184"/>
    </location>
</feature>
<dbReference type="EMBL" id="FOOY01000022">
    <property type="protein sequence ID" value="SFG79190.1"/>
    <property type="molecule type" value="Genomic_DNA"/>
</dbReference>
<evidence type="ECO:0000313" key="13">
    <source>
        <dbReference type="Proteomes" id="UP000198752"/>
    </source>
</evidence>
<keyword evidence="8 10" id="KW-0472">Membrane</keyword>
<dbReference type="GO" id="GO:0005886">
    <property type="term" value="C:plasma membrane"/>
    <property type="evidence" value="ECO:0007669"/>
    <property type="project" value="UniProtKB-SubCell"/>
</dbReference>
<evidence type="ECO:0000256" key="7">
    <source>
        <dbReference type="ARBA" id="ARBA00022989"/>
    </source>
</evidence>